<comment type="caution">
    <text evidence="3">The sequence shown here is derived from an EMBL/GenBank/DDBJ whole genome shotgun (WGS) entry which is preliminary data.</text>
</comment>
<evidence type="ECO:0000256" key="2">
    <source>
        <dbReference type="SAM" id="MobiDB-lite"/>
    </source>
</evidence>
<sequence length="531" mass="60521">MELLEYLQKYQDNLNLTVDTCPGLVRQKFWLINAQEELQIIKNNYGDLLEDEIDIDSLIFEANWLKEITSDLLSDDDFLIELEWGRETSIKEQLKQLEKSLKITLEIDNEQALRQQLQQIQLYQDQIREIQLKLDKSTQTLAESDNEVEIIKKLIYLLEAAVFSIEGYNDDGELLIAYGGQIKTIKSIIEQDCEVIKLLSNTLLGQANNLRKQAEQSIKQLEEERRRQAEQEKRHQVEEQRQRETTPIRIQNEQIKAPIKRIRFPIKPLLAASTVAALGYAGWTSGIATPQIQQLLNNVQLSQNTDEQKPNFQLQTSASLETAQKPNAEQQTSVNLAVVQTLKPESQTSTNLEISQRLNSEQETSVNLEAIQKPNAEQQATTNLETAQKLAMEAAVMTQNSPHPLEIWQKSQAKWQEAVNILEVIPENLAISAKAKEKLANYRINFTAISNRIITEEKASTNLETAQKLAMEASVMVQNPSQSAEVWQQAKAKWQEAIRLLEAIPSNTFVSAQAQDKLTLYRTNYAVVSKK</sequence>
<evidence type="ECO:0000313" key="3">
    <source>
        <dbReference type="EMBL" id="OKH35838.1"/>
    </source>
</evidence>
<dbReference type="Proteomes" id="UP000185860">
    <property type="component" value="Unassembled WGS sequence"/>
</dbReference>
<dbReference type="EMBL" id="MRCE01000019">
    <property type="protein sequence ID" value="OKH35838.1"/>
    <property type="molecule type" value="Genomic_DNA"/>
</dbReference>
<gene>
    <name evidence="3" type="ORF">NIES2119_19035</name>
</gene>
<feature type="region of interest" description="Disordered" evidence="2">
    <location>
        <begin position="222"/>
        <end position="250"/>
    </location>
</feature>
<feature type="compositionally biased region" description="Basic and acidic residues" evidence="2">
    <location>
        <begin position="222"/>
        <end position="246"/>
    </location>
</feature>
<proteinExistence type="predicted"/>
<protein>
    <submittedName>
        <fullName evidence="3">Uncharacterized protein</fullName>
    </submittedName>
</protein>
<dbReference type="OrthoDB" id="476945at2"/>
<keyword evidence="1" id="KW-0175">Coiled coil</keyword>
<dbReference type="RefSeq" id="WP_073595086.1">
    <property type="nucleotide sequence ID" value="NZ_MRCE01000019.1"/>
</dbReference>
<name>A0A1U7IFR1_9CYAN</name>
<dbReference type="AlphaFoldDB" id="A0A1U7IFR1"/>
<evidence type="ECO:0000256" key="1">
    <source>
        <dbReference type="SAM" id="Coils"/>
    </source>
</evidence>
<reference evidence="3 4" key="1">
    <citation type="submission" date="2016-11" db="EMBL/GenBank/DDBJ databases">
        <title>Draft Genome Sequences of Nine Cyanobacterial Strains from Diverse Habitats.</title>
        <authorList>
            <person name="Zhu T."/>
            <person name="Hou S."/>
            <person name="Lu X."/>
            <person name="Hess W.R."/>
        </authorList>
    </citation>
    <scope>NUCLEOTIDE SEQUENCE [LARGE SCALE GENOMIC DNA]</scope>
    <source>
        <strain evidence="3 4">IAM M-71</strain>
    </source>
</reference>
<dbReference type="STRING" id="454136.NIES2119_19035"/>
<organism evidence="3 4">
    <name type="scientific">[Phormidium ambiguum] IAM M-71</name>
    <dbReference type="NCBI Taxonomy" id="454136"/>
    <lineage>
        <taxon>Bacteria</taxon>
        <taxon>Bacillati</taxon>
        <taxon>Cyanobacteriota</taxon>
        <taxon>Cyanophyceae</taxon>
        <taxon>Oscillatoriophycideae</taxon>
        <taxon>Aerosakkonematales</taxon>
        <taxon>Aerosakkonemataceae</taxon>
        <taxon>Floridanema</taxon>
    </lineage>
</organism>
<accession>A0A1U7IFR1</accession>
<feature type="coiled-coil region" evidence="1">
    <location>
        <begin position="113"/>
        <end position="147"/>
    </location>
</feature>
<evidence type="ECO:0000313" key="4">
    <source>
        <dbReference type="Proteomes" id="UP000185860"/>
    </source>
</evidence>